<name>D3RY81_FERPA</name>
<reference evidence="3" key="1">
    <citation type="submission" date="2010-02" db="EMBL/GenBank/DDBJ databases">
        <title>Complete sequence of Ferroglobus placidus DSM 10642.</title>
        <authorList>
            <consortium name="US DOE Joint Genome Institute"/>
            <person name="Lucas S."/>
            <person name="Copeland A."/>
            <person name="Lapidus A."/>
            <person name="Cheng J.-F."/>
            <person name="Bruce D."/>
            <person name="Goodwin L."/>
            <person name="Pitluck S."/>
            <person name="Saunders E."/>
            <person name="Brettin T."/>
            <person name="Detter J.C."/>
            <person name="Han C."/>
            <person name="Tapia R."/>
            <person name="Larimer F."/>
            <person name="Land M."/>
            <person name="Hauser L."/>
            <person name="Kyrpides N."/>
            <person name="Ivanova N."/>
            <person name="Holmes D."/>
            <person name="Lovley D."/>
            <person name="Kyrpides N."/>
            <person name="Anderson I.J."/>
            <person name="Woyke T."/>
        </authorList>
    </citation>
    <scope>NUCLEOTIDE SEQUENCE [LARGE SCALE GENOMIC DNA]</scope>
    <source>
        <strain evidence="3">DSM 10642 / AEDII12DO</strain>
    </source>
</reference>
<evidence type="ECO:0000313" key="2">
    <source>
        <dbReference type="EMBL" id="ADC65444.1"/>
    </source>
</evidence>
<dbReference type="InterPro" id="IPR014518">
    <property type="entry name" value="UCP022079"/>
</dbReference>
<dbReference type="AlphaFoldDB" id="D3RY81"/>
<keyword evidence="3" id="KW-1185">Reference proteome</keyword>
<dbReference type="HOGENOM" id="CLU_114819_0_0_2"/>
<reference evidence="2 3" key="2">
    <citation type="journal article" date="2011" name="Stand. Genomic Sci.">
        <title>Complete genome sequence of Ferroglobus placidus AEDII12DO.</title>
        <authorList>
            <person name="Anderson I."/>
            <person name="Risso C."/>
            <person name="Holmes D."/>
            <person name="Lucas S."/>
            <person name="Copeland A."/>
            <person name="Lapidus A."/>
            <person name="Cheng J.F."/>
            <person name="Bruce D."/>
            <person name="Goodwin L."/>
            <person name="Pitluck S."/>
            <person name="Saunders E."/>
            <person name="Brettin T."/>
            <person name="Detter J.C."/>
            <person name="Han C."/>
            <person name="Tapia R."/>
            <person name="Larimer F."/>
            <person name="Land M."/>
            <person name="Hauser L."/>
            <person name="Woyke T."/>
            <person name="Lovley D."/>
            <person name="Kyrpides N."/>
            <person name="Ivanova N."/>
        </authorList>
    </citation>
    <scope>NUCLEOTIDE SEQUENCE [LARGE SCALE GENOMIC DNA]</scope>
    <source>
        <strain evidence="3">DSM 10642 / AEDII12DO</strain>
    </source>
</reference>
<accession>D3RY81</accession>
<dbReference type="PIRSF" id="PIRSF022079">
    <property type="entry name" value="UCP022079"/>
    <property type="match status" value="1"/>
</dbReference>
<evidence type="ECO:0000256" key="1">
    <source>
        <dbReference type="SAM" id="Coils"/>
    </source>
</evidence>
<dbReference type="Pfam" id="PF09920">
    <property type="entry name" value="DUF2150"/>
    <property type="match status" value="1"/>
</dbReference>
<dbReference type="STRING" id="589924.Ferp_1290"/>
<dbReference type="EMBL" id="CP001899">
    <property type="protein sequence ID" value="ADC65444.1"/>
    <property type="molecule type" value="Genomic_DNA"/>
</dbReference>
<proteinExistence type="predicted"/>
<sequence>MYDEKWFNNWIERIKSEEIDLDNVDTLEVFDKFLEDVVVACYNLLRAVKERELKKKEAEEELKKVKEMLEREIDLGDEIKNDLFTMTKESAKLVVRAAEIALSGKVSKKSFEKLLEEALRKEKEGKIEEAFEIIAMMGAKIFRNEKLPEMEFPEESELLEYFDGLDAINTVILLSEIDAGESEEEG</sequence>
<dbReference type="Proteomes" id="UP000002613">
    <property type="component" value="Chromosome"/>
</dbReference>
<evidence type="ECO:0008006" key="4">
    <source>
        <dbReference type="Google" id="ProtNLM"/>
    </source>
</evidence>
<dbReference type="GeneID" id="8778803"/>
<dbReference type="PaxDb" id="589924-Ferp_1290"/>
<keyword evidence="1" id="KW-0175">Coiled coil</keyword>
<dbReference type="eggNOG" id="arCOG04411">
    <property type="taxonomic scope" value="Archaea"/>
</dbReference>
<protein>
    <recommendedName>
        <fullName evidence="4">DUF2150 domain-containing protein</fullName>
    </recommendedName>
</protein>
<dbReference type="KEGG" id="fpl:Ferp_1290"/>
<organism evidence="2 3">
    <name type="scientific">Ferroglobus placidus (strain DSM 10642 / AEDII12DO)</name>
    <dbReference type="NCBI Taxonomy" id="589924"/>
    <lineage>
        <taxon>Archaea</taxon>
        <taxon>Methanobacteriati</taxon>
        <taxon>Methanobacteriota</taxon>
        <taxon>Archaeoglobi</taxon>
        <taxon>Archaeoglobales</taxon>
        <taxon>Archaeoglobaceae</taxon>
        <taxon>Ferroglobus</taxon>
    </lineage>
</organism>
<dbReference type="OrthoDB" id="145435at2157"/>
<gene>
    <name evidence="2" type="ordered locus">Ferp_1290</name>
</gene>
<evidence type="ECO:0000313" key="3">
    <source>
        <dbReference type="Proteomes" id="UP000002613"/>
    </source>
</evidence>
<dbReference type="RefSeq" id="WP_012965787.1">
    <property type="nucleotide sequence ID" value="NC_013849.1"/>
</dbReference>
<feature type="coiled-coil region" evidence="1">
    <location>
        <begin position="48"/>
        <end position="75"/>
    </location>
</feature>